<dbReference type="EMBL" id="JBBPFD010000003">
    <property type="protein sequence ID" value="KAK7934457.1"/>
    <property type="molecule type" value="Genomic_DNA"/>
</dbReference>
<proteinExistence type="predicted"/>
<gene>
    <name evidence="1" type="ORF">WMY93_005353</name>
</gene>
<sequence length="99" mass="11414">MSAMLFICTAGGERIAEQVRVRVQSDTEERWLAGVEFLKMYNLLWLPTICKTKLETRSEVTFFVKINKVNDGVTFSRNRFDMKCRQAGGKEPVVRQAHT</sequence>
<dbReference type="Proteomes" id="UP001460270">
    <property type="component" value="Unassembled WGS sequence"/>
</dbReference>
<comment type="caution">
    <text evidence="1">The sequence shown here is derived from an EMBL/GenBank/DDBJ whole genome shotgun (WGS) entry which is preliminary data.</text>
</comment>
<accession>A0AAW0PQT2</accession>
<dbReference type="AlphaFoldDB" id="A0AAW0PQT2"/>
<protein>
    <submittedName>
        <fullName evidence="1">Uncharacterized protein</fullName>
    </submittedName>
</protein>
<evidence type="ECO:0000313" key="1">
    <source>
        <dbReference type="EMBL" id="KAK7934457.1"/>
    </source>
</evidence>
<organism evidence="1 2">
    <name type="scientific">Mugilogobius chulae</name>
    <name type="common">yellowstripe goby</name>
    <dbReference type="NCBI Taxonomy" id="88201"/>
    <lineage>
        <taxon>Eukaryota</taxon>
        <taxon>Metazoa</taxon>
        <taxon>Chordata</taxon>
        <taxon>Craniata</taxon>
        <taxon>Vertebrata</taxon>
        <taxon>Euteleostomi</taxon>
        <taxon>Actinopterygii</taxon>
        <taxon>Neopterygii</taxon>
        <taxon>Teleostei</taxon>
        <taxon>Neoteleostei</taxon>
        <taxon>Acanthomorphata</taxon>
        <taxon>Gobiaria</taxon>
        <taxon>Gobiiformes</taxon>
        <taxon>Gobioidei</taxon>
        <taxon>Gobiidae</taxon>
        <taxon>Gobionellinae</taxon>
        <taxon>Mugilogobius</taxon>
    </lineage>
</organism>
<reference evidence="2" key="1">
    <citation type="submission" date="2024-04" db="EMBL/GenBank/DDBJ databases">
        <title>Salinicola lusitanus LLJ914,a marine bacterium isolated from the Okinawa Trough.</title>
        <authorList>
            <person name="Li J."/>
        </authorList>
    </citation>
    <scope>NUCLEOTIDE SEQUENCE [LARGE SCALE GENOMIC DNA]</scope>
</reference>
<keyword evidence="2" id="KW-1185">Reference proteome</keyword>
<evidence type="ECO:0000313" key="2">
    <source>
        <dbReference type="Proteomes" id="UP001460270"/>
    </source>
</evidence>
<name>A0AAW0PQT2_9GOBI</name>